<dbReference type="GeneID" id="29981038"/>
<dbReference type="SUPFAM" id="SSF51905">
    <property type="entry name" value="FAD/NAD(P)-binding domain"/>
    <property type="match status" value="1"/>
</dbReference>
<dbReference type="Gene3D" id="1.10.10.1620">
    <property type="match status" value="1"/>
</dbReference>
<evidence type="ECO:0000259" key="1">
    <source>
        <dbReference type="Pfam" id="PF01593"/>
    </source>
</evidence>
<dbReference type="PANTHER" id="PTHR10742">
    <property type="entry name" value="FLAVIN MONOAMINE OXIDASE"/>
    <property type="match status" value="1"/>
</dbReference>
<sequence length="622" mass="69086">MSSQSALRANRDASSPATAALLGFLHKFATADEDYLDVVHNTPGKSLWKIGQSHLREGTRFCDGGDDSGVPDESAQDEAALTELIRGPGLQAVPPGTTVTVIGAGMSGLVAAYELKRAKFDVTILEASSRVGGRVITFRDPVFAPGLHAEGGAMRIPKNHYLLHEYINRFNIDSLFDFEMKNKFIYLSNYRGGTTLTYDDFNAKLVNRDRELLELFPGLKPREKGKTCDDLFFEAVEPVVSLFKLAYNAQSGDKSAKIRAGYQQVTEVYDRYTFRGYLEEVANWSSDAINLYDLGNAHVVFENGFIESWKDAFLSSNTSGGEAGMQQLQHGMDQVPKAFISSERKQYSLDENITYSARVTNLADIPPSGDRPAQVRVDYETQAGNKLSVTSDFVVLTVPYTAQRAIAKTRPFAPILEQAMRDVRYIQITKILLQYRKRWWEDVFNSHGQGSDGGLISDLPIRYTMFPMTKDNSQCHNTNRGAVMAAYTFQQDATILGSMTPEHRVRIAAENLDHIFPRANSLQYLEAGTSQAFPSDELAGGSAFCYFGPGQKSQYLDVMKAPDWAYPENSTNYRVFFGGEHASYTHGWIHGAIEAGLRCAQQAHAVATSRPAHKRLILSEKN</sequence>
<dbReference type="STRING" id="398673.A0A2P4ZMG3"/>
<dbReference type="Gene3D" id="1.10.405.10">
    <property type="entry name" value="Guanine Nucleotide Dissociation Inhibitor, domain 1"/>
    <property type="match status" value="1"/>
</dbReference>
<keyword evidence="3" id="KW-1185">Reference proteome</keyword>
<dbReference type="PANTHER" id="PTHR10742:SF342">
    <property type="entry name" value="AMINE OXIDASE"/>
    <property type="match status" value="1"/>
</dbReference>
<accession>A0A2P4ZMG3</accession>
<dbReference type="InterPro" id="IPR050281">
    <property type="entry name" value="Flavin_monoamine_oxidase"/>
</dbReference>
<dbReference type="Gene3D" id="3.50.50.60">
    <property type="entry name" value="FAD/NAD(P)-binding domain"/>
    <property type="match status" value="1"/>
</dbReference>
<dbReference type="GO" id="GO:0009063">
    <property type="term" value="P:amino acid catabolic process"/>
    <property type="evidence" value="ECO:0007669"/>
    <property type="project" value="TreeGrafter"/>
</dbReference>
<feature type="domain" description="Amine oxidase" evidence="1">
    <location>
        <begin position="106"/>
        <end position="602"/>
    </location>
</feature>
<dbReference type="EMBL" id="JPDN02000018">
    <property type="protein sequence ID" value="PON25465.1"/>
    <property type="molecule type" value="Genomic_DNA"/>
</dbReference>
<dbReference type="SUPFAM" id="SSF54373">
    <property type="entry name" value="FAD-linked reductases, C-terminal domain"/>
    <property type="match status" value="1"/>
</dbReference>
<comment type="caution">
    <text evidence="2">The sequence shown here is derived from an EMBL/GenBank/DDBJ whole genome shotgun (WGS) entry which is preliminary data.</text>
</comment>
<dbReference type="InterPro" id="IPR002937">
    <property type="entry name" value="Amino_oxidase"/>
</dbReference>
<reference evidence="2 3" key="1">
    <citation type="journal article" date="2016" name="Genome Announc.">
        <title>Draft Whole-Genome Sequence of Trichoderma gamsii T6085, a Promising Biocontrol Agent of Fusarium Head Blight on Wheat.</title>
        <authorList>
            <person name="Baroncelli R."/>
            <person name="Zapparata A."/>
            <person name="Piaggeschi G."/>
            <person name="Sarrocco S."/>
            <person name="Vannacci G."/>
        </authorList>
    </citation>
    <scope>NUCLEOTIDE SEQUENCE [LARGE SCALE GENOMIC DNA]</scope>
    <source>
        <strain evidence="2 3">T6085</strain>
    </source>
</reference>
<evidence type="ECO:0000313" key="3">
    <source>
        <dbReference type="Proteomes" id="UP000054821"/>
    </source>
</evidence>
<protein>
    <recommendedName>
        <fullName evidence="1">Amine oxidase domain-containing protein</fullName>
    </recommendedName>
</protein>
<dbReference type="Pfam" id="PF01593">
    <property type="entry name" value="Amino_oxidase"/>
    <property type="match status" value="1"/>
</dbReference>
<proteinExistence type="predicted"/>
<dbReference type="AlphaFoldDB" id="A0A2P4ZMG3"/>
<dbReference type="RefSeq" id="XP_018665787.1">
    <property type="nucleotide sequence ID" value="XM_018800955.1"/>
</dbReference>
<dbReference type="InterPro" id="IPR036188">
    <property type="entry name" value="FAD/NAD-bd_sf"/>
</dbReference>
<dbReference type="GO" id="GO:0001716">
    <property type="term" value="F:L-amino-acid oxidase activity"/>
    <property type="evidence" value="ECO:0007669"/>
    <property type="project" value="TreeGrafter"/>
</dbReference>
<organism evidence="2 3">
    <name type="scientific">Trichoderma gamsii</name>
    <dbReference type="NCBI Taxonomy" id="398673"/>
    <lineage>
        <taxon>Eukaryota</taxon>
        <taxon>Fungi</taxon>
        <taxon>Dikarya</taxon>
        <taxon>Ascomycota</taxon>
        <taxon>Pezizomycotina</taxon>
        <taxon>Sordariomycetes</taxon>
        <taxon>Hypocreomycetidae</taxon>
        <taxon>Hypocreales</taxon>
        <taxon>Hypocreaceae</taxon>
        <taxon>Trichoderma</taxon>
    </lineage>
</organism>
<dbReference type="Proteomes" id="UP000054821">
    <property type="component" value="Unassembled WGS sequence"/>
</dbReference>
<name>A0A2P4ZMG3_9HYPO</name>
<evidence type="ECO:0000313" key="2">
    <source>
        <dbReference type="EMBL" id="PON25465.1"/>
    </source>
</evidence>
<gene>
    <name evidence="2" type="ORF">TGAM01_v205759</name>
</gene>
<dbReference type="Gene3D" id="3.90.660.10">
    <property type="match status" value="1"/>
</dbReference>